<evidence type="ECO:0000256" key="6">
    <source>
        <dbReference type="ARBA" id="ARBA00022801"/>
    </source>
</evidence>
<dbReference type="InterPro" id="IPR013471">
    <property type="entry name" value="RNase_Z/BN"/>
</dbReference>
<gene>
    <name evidence="8" type="primary">rnz</name>
    <name evidence="9" type="ORF">CL943_01020</name>
</gene>
<proteinExistence type="inferred from homology"/>
<dbReference type="Proteomes" id="UP000226592">
    <property type="component" value="Unassembled WGS sequence"/>
</dbReference>
<dbReference type="Gene3D" id="3.60.15.10">
    <property type="entry name" value="Ribonuclease Z/Hydroxyacylglutathione hydrolase-like"/>
    <property type="match status" value="1"/>
</dbReference>
<dbReference type="CDD" id="cd07717">
    <property type="entry name" value="RNaseZ_ZiPD-like_MBL-fold"/>
    <property type="match status" value="1"/>
</dbReference>
<dbReference type="GO" id="GO:0042781">
    <property type="term" value="F:3'-tRNA processing endoribonuclease activity"/>
    <property type="evidence" value="ECO:0007669"/>
    <property type="project" value="UniProtKB-UniRule"/>
</dbReference>
<accession>A0A2D6M0C1</accession>
<feature type="binding site" evidence="8">
    <location>
        <position position="277"/>
    </location>
    <ligand>
        <name>Zn(2+)</name>
        <dbReference type="ChEBI" id="CHEBI:29105"/>
        <label>2</label>
        <note>catalytic</note>
    </ligand>
</feature>
<evidence type="ECO:0000256" key="2">
    <source>
        <dbReference type="ARBA" id="ARBA00022694"/>
    </source>
</evidence>
<sequence>MNHFFFVMSEMKMVFLGTGCSNPTSERNLSATALRFMGQWMLFDCPEGTQRQMMKSNVSYMKVKYIFFSHFHADHFLGFPGLVATMSMHERDYPLHIFGPKGTEERIKRSLNLGLMRKDFEINVTELKRTGKIVSEEFFEVTAFPLKHEVPCLGYSFKENDKDGEFQRAKALKLLPEGPLWGKLQKGQAVKWRGKTIEPEQVMDYTKGKKGRKVSVVMDTLPSSSYYDYIEDSDVLVHESAFADKFEQRAKETKHSTARQAARVAVETNAKKLVLTHISPRHKKNSELENEARQEFADVVVAEDLMKMTL</sequence>
<name>A0A2D6M0C1_9ARCH</name>
<dbReference type="EMBL" id="NZBU01000004">
    <property type="protein sequence ID" value="MAG21872.1"/>
    <property type="molecule type" value="Genomic_DNA"/>
</dbReference>
<comment type="subunit">
    <text evidence="1 8">Homodimer.</text>
</comment>
<dbReference type="AlphaFoldDB" id="A0A2D6M0C1"/>
<keyword evidence="2 8" id="KW-0819">tRNA processing</keyword>
<dbReference type="Pfam" id="PF23023">
    <property type="entry name" value="Anti-Pycsar_Apyc1"/>
    <property type="match status" value="1"/>
</dbReference>
<reference evidence="10" key="1">
    <citation type="submission" date="2017-09" db="EMBL/GenBank/DDBJ databases">
        <title>The Reconstruction of 2,631 Draft Metagenome-Assembled Genomes from the Global Oceans.</title>
        <authorList>
            <person name="Tully B.J."/>
            <person name="Graham E.D."/>
            <person name="Heidelberg J.F."/>
        </authorList>
    </citation>
    <scope>NUCLEOTIDE SEQUENCE [LARGE SCALE GENOMIC DNA]</scope>
</reference>
<dbReference type="NCBIfam" id="TIGR02651">
    <property type="entry name" value="RNase_Z"/>
    <property type="match status" value="1"/>
</dbReference>
<comment type="caution">
    <text evidence="9">The sequence shown here is derived from an EMBL/GenBank/DDBJ whole genome shotgun (WGS) entry which is preliminary data.</text>
</comment>
<keyword evidence="6 8" id="KW-0378">Hydrolase</keyword>
<dbReference type="EC" id="3.1.26.11" evidence="8"/>
<feature type="binding site" evidence="8">
    <location>
        <position position="219"/>
    </location>
    <ligand>
        <name>Zn(2+)</name>
        <dbReference type="ChEBI" id="CHEBI:29105"/>
        <label>2</label>
        <note>catalytic</note>
    </ligand>
</feature>
<dbReference type="PANTHER" id="PTHR46018:SF2">
    <property type="entry name" value="ZINC PHOSPHODIESTERASE ELAC PROTEIN 1"/>
    <property type="match status" value="1"/>
</dbReference>
<comment type="similarity">
    <text evidence="8">Belongs to the RNase Z family.</text>
</comment>
<evidence type="ECO:0000256" key="5">
    <source>
        <dbReference type="ARBA" id="ARBA00022759"/>
    </source>
</evidence>
<keyword evidence="5 8" id="KW-0255">Endonuclease</keyword>
<feature type="active site" description="Proton acceptor" evidence="8">
    <location>
        <position position="74"/>
    </location>
</feature>
<keyword evidence="4 8" id="KW-0479">Metal-binding</keyword>
<feature type="binding site" evidence="8">
    <location>
        <position position="219"/>
    </location>
    <ligand>
        <name>Zn(2+)</name>
        <dbReference type="ChEBI" id="CHEBI:29105"/>
        <label>1</label>
        <note>catalytic</note>
    </ligand>
</feature>
<organism evidence="9 10">
    <name type="scientific">Candidatus Iainarchaeum sp</name>
    <dbReference type="NCBI Taxonomy" id="3101447"/>
    <lineage>
        <taxon>Archaea</taxon>
        <taxon>Candidatus Iainarchaeota</taxon>
        <taxon>Candidatus Iainarchaeia</taxon>
        <taxon>Candidatus Iainarchaeales</taxon>
        <taxon>Candidatus Iainarchaeaceae</taxon>
        <taxon>Candidatus Iainarchaeum</taxon>
    </lineage>
</organism>
<dbReference type="HAMAP" id="MF_01818">
    <property type="entry name" value="RNase_Z_BN"/>
    <property type="match status" value="1"/>
</dbReference>
<evidence type="ECO:0000256" key="1">
    <source>
        <dbReference type="ARBA" id="ARBA00011738"/>
    </source>
</evidence>
<dbReference type="PANTHER" id="PTHR46018">
    <property type="entry name" value="ZINC PHOSPHODIESTERASE ELAC PROTEIN 1"/>
    <property type="match status" value="1"/>
</dbReference>
<evidence type="ECO:0000256" key="8">
    <source>
        <dbReference type="HAMAP-Rule" id="MF_01818"/>
    </source>
</evidence>
<feature type="binding site" evidence="8">
    <location>
        <position position="74"/>
    </location>
    <ligand>
        <name>Zn(2+)</name>
        <dbReference type="ChEBI" id="CHEBI:29105"/>
        <label>2</label>
        <note>catalytic</note>
    </ligand>
</feature>
<evidence type="ECO:0000313" key="9">
    <source>
        <dbReference type="EMBL" id="MAG21872.1"/>
    </source>
</evidence>
<dbReference type="InterPro" id="IPR036866">
    <property type="entry name" value="RibonucZ/Hydroxyglut_hydro"/>
</dbReference>
<evidence type="ECO:0000313" key="10">
    <source>
        <dbReference type="Proteomes" id="UP000226592"/>
    </source>
</evidence>
<evidence type="ECO:0000256" key="7">
    <source>
        <dbReference type="ARBA" id="ARBA00022833"/>
    </source>
</evidence>
<protein>
    <recommendedName>
        <fullName evidence="8">Ribonuclease Z</fullName>
        <shortName evidence="8">RNase Z</shortName>
        <ecNumber evidence="8">3.1.26.11</ecNumber>
    </recommendedName>
    <alternativeName>
        <fullName evidence="8">tRNA 3 endonuclease</fullName>
    </alternativeName>
    <alternativeName>
        <fullName evidence="8">tRNase Z</fullName>
    </alternativeName>
</protein>
<evidence type="ECO:0000256" key="4">
    <source>
        <dbReference type="ARBA" id="ARBA00022723"/>
    </source>
</evidence>
<feature type="binding site" evidence="8">
    <location>
        <position position="72"/>
    </location>
    <ligand>
        <name>Zn(2+)</name>
        <dbReference type="ChEBI" id="CHEBI:29105"/>
        <label>1</label>
        <note>catalytic</note>
    </ligand>
</feature>
<dbReference type="SUPFAM" id="SSF56281">
    <property type="entry name" value="Metallo-hydrolase/oxidoreductase"/>
    <property type="match status" value="1"/>
</dbReference>
<feature type="binding site" evidence="8">
    <location>
        <position position="148"/>
    </location>
    <ligand>
        <name>Zn(2+)</name>
        <dbReference type="ChEBI" id="CHEBI:29105"/>
        <label>1</label>
        <note>catalytic</note>
    </ligand>
</feature>
<feature type="binding site" evidence="8">
    <location>
        <position position="75"/>
    </location>
    <ligand>
        <name>Zn(2+)</name>
        <dbReference type="ChEBI" id="CHEBI:29105"/>
        <label>2</label>
        <note>catalytic</note>
    </ligand>
</feature>
<comment type="catalytic activity">
    <reaction evidence="8">
        <text>Endonucleolytic cleavage of RNA, removing extra 3' nucleotides from tRNA precursor, generating 3' termini of tRNAs. A 3'-hydroxy group is left at the tRNA terminus and a 5'-phosphoryl group is left at the trailer molecule.</text>
        <dbReference type="EC" id="3.1.26.11"/>
    </reaction>
</comment>
<keyword evidence="7 8" id="KW-0862">Zinc</keyword>
<dbReference type="NCBIfam" id="NF000801">
    <property type="entry name" value="PRK00055.1-3"/>
    <property type="match status" value="1"/>
</dbReference>
<comment type="cofactor">
    <cofactor evidence="8">
        <name>Zn(2+)</name>
        <dbReference type="ChEBI" id="CHEBI:29105"/>
    </cofactor>
    <text evidence="8">Binds 2 Zn(2+) ions.</text>
</comment>
<feature type="binding site" evidence="8">
    <location>
        <position position="70"/>
    </location>
    <ligand>
        <name>Zn(2+)</name>
        <dbReference type="ChEBI" id="CHEBI:29105"/>
        <label>1</label>
        <note>catalytic</note>
    </ligand>
</feature>
<keyword evidence="3 8" id="KW-0540">Nuclease</keyword>
<evidence type="ECO:0000256" key="3">
    <source>
        <dbReference type="ARBA" id="ARBA00022722"/>
    </source>
</evidence>
<dbReference type="GO" id="GO:0008270">
    <property type="term" value="F:zinc ion binding"/>
    <property type="evidence" value="ECO:0007669"/>
    <property type="project" value="UniProtKB-UniRule"/>
</dbReference>
<comment type="function">
    <text evidence="8">Zinc phosphodiesterase, which displays some tRNA 3'-processing endonuclease activity. Probably involved in tRNA maturation, by removing a 3'-trailer from precursor tRNA.</text>
</comment>